<dbReference type="EMBL" id="JACQPB010000031">
    <property type="protein sequence ID" value="MBI4210338.1"/>
    <property type="molecule type" value="Genomic_DNA"/>
</dbReference>
<dbReference type="PROSITE" id="PS50956">
    <property type="entry name" value="HTH_ASNC_2"/>
    <property type="match status" value="2"/>
</dbReference>
<dbReference type="Gene3D" id="1.10.10.10">
    <property type="entry name" value="Winged helix-like DNA-binding domain superfamily/Winged helix DNA-binding domain"/>
    <property type="match status" value="2"/>
</dbReference>
<dbReference type="CDD" id="cd00090">
    <property type="entry name" value="HTH_ARSR"/>
    <property type="match status" value="1"/>
</dbReference>
<evidence type="ECO:0000259" key="4">
    <source>
        <dbReference type="PROSITE" id="PS50956"/>
    </source>
</evidence>
<dbReference type="GO" id="GO:0043200">
    <property type="term" value="P:response to amino acid"/>
    <property type="evidence" value="ECO:0007669"/>
    <property type="project" value="TreeGrafter"/>
</dbReference>
<dbReference type="InterPro" id="IPR000485">
    <property type="entry name" value="AsnC-type_HTH_dom"/>
</dbReference>
<feature type="domain" description="HTH asnC-type" evidence="4">
    <location>
        <begin position="178"/>
        <end position="239"/>
    </location>
</feature>
<organism evidence="5 6">
    <name type="scientific">Candidatus Iainarchaeum sp</name>
    <dbReference type="NCBI Taxonomy" id="3101447"/>
    <lineage>
        <taxon>Archaea</taxon>
        <taxon>Candidatus Iainarchaeota</taxon>
        <taxon>Candidatus Iainarchaeia</taxon>
        <taxon>Candidatus Iainarchaeales</taxon>
        <taxon>Candidatus Iainarchaeaceae</taxon>
        <taxon>Candidatus Iainarchaeum</taxon>
    </lineage>
</organism>
<evidence type="ECO:0000256" key="2">
    <source>
        <dbReference type="ARBA" id="ARBA00023125"/>
    </source>
</evidence>
<dbReference type="PROSITE" id="PS00519">
    <property type="entry name" value="HTH_ASNC_1"/>
    <property type="match status" value="1"/>
</dbReference>
<dbReference type="GO" id="GO:0005829">
    <property type="term" value="C:cytosol"/>
    <property type="evidence" value="ECO:0007669"/>
    <property type="project" value="TreeGrafter"/>
</dbReference>
<keyword evidence="1" id="KW-0805">Transcription regulation</keyword>
<comment type="caution">
    <text evidence="5">The sequence shown here is derived from an EMBL/GenBank/DDBJ whole genome shotgun (WGS) entry which is preliminary data.</text>
</comment>
<dbReference type="InterPro" id="IPR011991">
    <property type="entry name" value="ArsR-like_HTH"/>
</dbReference>
<protein>
    <submittedName>
        <fullName evidence="5">Lrp/AsnC family transcriptional regulator</fullName>
    </submittedName>
</protein>
<evidence type="ECO:0000313" key="6">
    <source>
        <dbReference type="Proteomes" id="UP000732298"/>
    </source>
</evidence>
<feature type="domain" description="HTH asnC-type" evidence="4">
    <location>
        <begin position="12"/>
        <end position="70"/>
    </location>
</feature>
<dbReference type="InterPro" id="IPR019888">
    <property type="entry name" value="Tscrpt_reg_AsnC-like"/>
</dbReference>
<dbReference type="AlphaFoldDB" id="A0A8T3YMS5"/>
<dbReference type="PRINTS" id="PR00033">
    <property type="entry name" value="HTHASNC"/>
</dbReference>
<evidence type="ECO:0000313" key="5">
    <source>
        <dbReference type="EMBL" id="MBI4210338.1"/>
    </source>
</evidence>
<dbReference type="GO" id="GO:0043565">
    <property type="term" value="F:sequence-specific DNA binding"/>
    <property type="evidence" value="ECO:0007669"/>
    <property type="project" value="InterPro"/>
</dbReference>
<dbReference type="SUPFAM" id="SSF46785">
    <property type="entry name" value="Winged helix' DNA-binding domain"/>
    <property type="match status" value="2"/>
</dbReference>
<sequence length="339" mass="39386">MAENGAIALGLKDRKILYELDINARAPLALIGRKVGLSKEVVNYRINRLLGAGVIKGFYARIETSALGFTLFRTFLRMQNLSPGKEKEFIRFVDSCPSIGFFVRVEGNYDFNFIYWSKGARQYWDFWEELNAKFGRYIEKKELNLLEYYANFPKAFLVGRKDTSAKFFECGLQGKKDIDATDYRLLKILSTWARKPLVEIAKELGVSDKVVAYRIKRLEESGIIHSYGVRLHLGKIGLHYYKLHLFLKDFSKERFSRLMSFAAGHPNVIYIDRSLGGPDFEIELYMKEKAEYYAFLSELRYKFSDIIRDFETLYYPEEFKLVLFPWGDGNPLAQGQARA</sequence>
<evidence type="ECO:0000256" key="3">
    <source>
        <dbReference type="ARBA" id="ARBA00023163"/>
    </source>
</evidence>
<accession>A0A8T3YMS5</accession>
<reference evidence="5" key="1">
    <citation type="submission" date="2020-07" db="EMBL/GenBank/DDBJ databases">
        <title>Huge and variable diversity of episymbiotic CPR bacteria and DPANN archaea in groundwater ecosystems.</title>
        <authorList>
            <person name="He C.Y."/>
            <person name="Keren R."/>
            <person name="Whittaker M."/>
            <person name="Farag I.F."/>
            <person name="Doudna J."/>
            <person name="Cate J.H.D."/>
            <person name="Banfield J.F."/>
        </authorList>
    </citation>
    <scope>NUCLEOTIDE SEQUENCE</scope>
    <source>
        <strain evidence="5">NC_groundwater_1296_Ag_S-0.2um_52_80</strain>
    </source>
</reference>
<dbReference type="Pfam" id="PF13404">
    <property type="entry name" value="HTH_AsnC-type"/>
    <property type="match status" value="2"/>
</dbReference>
<gene>
    <name evidence="5" type="ORF">HY544_02420</name>
</gene>
<dbReference type="PANTHER" id="PTHR30154">
    <property type="entry name" value="LEUCINE-RESPONSIVE REGULATORY PROTEIN"/>
    <property type="match status" value="1"/>
</dbReference>
<dbReference type="InterPro" id="IPR019885">
    <property type="entry name" value="Tscrpt_reg_HTH_AsnC-type_CS"/>
</dbReference>
<dbReference type="InterPro" id="IPR036390">
    <property type="entry name" value="WH_DNA-bd_sf"/>
</dbReference>
<dbReference type="SMART" id="SM00344">
    <property type="entry name" value="HTH_ASNC"/>
    <property type="match status" value="2"/>
</dbReference>
<name>A0A8T3YMS5_9ARCH</name>
<dbReference type="Proteomes" id="UP000732298">
    <property type="component" value="Unassembled WGS sequence"/>
</dbReference>
<evidence type="ECO:0000256" key="1">
    <source>
        <dbReference type="ARBA" id="ARBA00023015"/>
    </source>
</evidence>
<dbReference type="PANTHER" id="PTHR30154:SF34">
    <property type="entry name" value="TRANSCRIPTIONAL REGULATOR AZLB"/>
    <property type="match status" value="1"/>
</dbReference>
<keyword evidence="2" id="KW-0238">DNA-binding</keyword>
<dbReference type="InterPro" id="IPR036388">
    <property type="entry name" value="WH-like_DNA-bd_sf"/>
</dbReference>
<proteinExistence type="predicted"/>
<keyword evidence="3" id="KW-0804">Transcription</keyword>